<dbReference type="SMART" id="SM00342">
    <property type="entry name" value="HTH_ARAC"/>
    <property type="match status" value="1"/>
</dbReference>
<dbReference type="Pfam" id="PF12833">
    <property type="entry name" value="HTH_18"/>
    <property type="match status" value="1"/>
</dbReference>
<comment type="caution">
    <text evidence="5">The sequence shown here is derived from an EMBL/GenBank/DDBJ whole genome shotgun (WGS) entry which is preliminary data.</text>
</comment>
<sequence length="312" mass="32113">MHTVAVLALDGVLAFDLGTPLEVFGRTTVGGAPAYELVVAGPRRTVAAGPVSLSVPHGLDRLVVADTVVVPGRADPGVPPDPRAVRALQEAARRGARIASICVGALDLAAAGLLDGLRATTHWRAAAALATRFPAVDVDAGSLFVDNGQVLTSAGAAAGLDLCLHMIARDHGGAVAAEAARTAVVPLTREAGQAQYIRDDGLGSGGLTATLQWIEEHAAQPVTVADIARVSAVSARTLNRRFADEVGTTPSAWLTRSRVRLAQRLLETTDWSVERVAAASGLGSATNLRARFAAVVGTSPTRYRTALGTAPH</sequence>
<evidence type="ECO:0000313" key="5">
    <source>
        <dbReference type="EMBL" id="TWH72565.1"/>
    </source>
</evidence>
<feature type="domain" description="HTH araC/xylS-type" evidence="4">
    <location>
        <begin position="208"/>
        <end position="306"/>
    </location>
</feature>
<keyword evidence="6" id="KW-1185">Reference proteome</keyword>
<dbReference type="SUPFAM" id="SSF46689">
    <property type="entry name" value="Homeodomain-like"/>
    <property type="match status" value="2"/>
</dbReference>
<evidence type="ECO:0000256" key="3">
    <source>
        <dbReference type="ARBA" id="ARBA00023163"/>
    </source>
</evidence>
<dbReference type="PANTHER" id="PTHR43130">
    <property type="entry name" value="ARAC-FAMILY TRANSCRIPTIONAL REGULATOR"/>
    <property type="match status" value="1"/>
</dbReference>
<dbReference type="InterPro" id="IPR002818">
    <property type="entry name" value="DJ-1/PfpI"/>
</dbReference>
<dbReference type="GO" id="GO:0003700">
    <property type="term" value="F:DNA-binding transcription factor activity"/>
    <property type="evidence" value="ECO:0007669"/>
    <property type="project" value="InterPro"/>
</dbReference>
<dbReference type="InterPro" id="IPR009057">
    <property type="entry name" value="Homeodomain-like_sf"/>
</dbReference>
<dbReference type="PROSITE" id="PS01124">
    <property type="entry name" value="HTH_ARAC_FAMILY_2"/>
    <property type="match status" value="1"/>
</dbReference>
<dbReference type="AlphaFoldDB" id="A0A562IPB2"/>
<dbReference type="PROSITE" id="PS00041">
    <property type="entry name" value="HTH_ARAC_FAMILY_1"/>
    <property type="match status" value="1"/>
</dbReference>
<protein>
    <submittedName>
        <fullName evidence="5">Transcriptional regulator GlxA family with amidase domain</fullName>
    </submittedName>
</protein>
<dbReference type="Proteomes" id="UP000321490">
    <property type="component" value="Unassembled WGS sequence"/>
</dbReference>
<evidence type="ECO:0000256" key="1">
    <source>
        <dbReference type="ARBA" id="ARBA00023015"/>
    </source>
</evidence>
<reference evidence="5 6" key="1">
    <citation type="submission" date="2019-07" db="EMBL/GenBank/DDBJ databases">
        <title>R&amp;d 2014.</title>
        <authorList>
            <person name="Klenk H.-P."/>
        </authorList>
    </citation>
    <scope>NUCLEOTIDE SEQUENCE [LARGE SCALE GENOMIC DNA]</scope>
    <source>
        <strain evidence="5 6">DSM 45764</strain>
    </source>
</reference>
<dbReference type="RefSeq" id="WP_153361860.1">
    <property type="nucleotide sequence ID" value="NZ_JABGDC010000175.1"/>
</dbReference>
<dbReference type="GO" id="GO:0043565">
    <property type="term" value="F:sequence-specific DNA binding"/>
    <property type="evidence" value="ECO:0007669"/>
    <property type="project" value="InterPro"/>
</dbReference>
<name>A0A562IPB2_9ACTN</name>
<evidence type="ECO:0000259" key="4">
    <source>
        <dbReference type="PROSITE" id="PS01124"/>
    </source>
</evidence>
<dbReference type="InterPro" id="IPR018060">
    <property type="entry name" value="HTH_AraC"/>
</dbReference>
<keyword evidence="1" id="KW-0805">Transcription regulation</keyword>
<organism evidence="5 6">
    <name type="scientific">Modestobacter roseus</name>
    <dbReference type="NCBI Taxonomy" id="1181884"/>
    <lineage>
        <taxon>Bacteria</taxon>
        <taxon>Bacillati</taxon>
        <taxon>Actinomycetota</taxon>
        <taxon>Actinomycetes</taxon>
        <taxon>Geodermatophilales</taxon>
        <taxon>Geodermatophilaceae</taxon>
        <taxon>Modestobacter</taxon>
    </lineage>
</organism>
<evidence type="ECO:0000313" key="6">
    <source>
        <dbReference type="Proteomes" id="UP000321490"/>
    </source>
</evidence>
<dbReference type="InterPro" id="IPR052158">
    <property type="entry name" value="INH-QAR"/>
</dbReference>
<dbReference type="EMBL" id="VLKF01000001">
    <property type="protein sequence ID" value="TWH72565.1"/>
    <property type="molecule type" value="Genomic_DNA"/>
</dbReference>
<keyword evidence="2" id="KW-0238">DNA-binding</keyword>
<dbReference type="InterPro" id="IPR018062">
    <property type="entry name" value="HTH_AraC-typ_CS"/>
</dbReference>
<gene>
    <name evidence="5" type="ORF">JD78_01081</name>
</gene>
<dbReference type="Pfam" id="PF01965">
    <property type="entry name" value="DJ-1_PfpI"/>
    <property type="match status" value="1"/>
</dbReference>
<dbReference type="OrthoDB" id="3194870at2"/>
<dbReference type="SUPFAM" id="SSF52317">
    <property type="entry name" value="Class I glutamine amidotransferase-like"/>
    <property type="match status" value="1"/>
</dbReference>
<dbReference type="InterPro" id="IPR029062">
    <property type="entry name" value="Class_I_gatase-like"/>
</dbReference>
<dbReference type="Gene3D" id="1.10.10.60">
    <property type="entry name" value="Homeodomain-like"/>
    <property type="match status" value="1"/>
</dbReference>
<dbReference type="PANTHER" id="PTHR43130:SF3">
    <property type="entry name" value="HTH-TYPE TRANSCRIPTIONAL REGULATOR RV1931C"/>
    <property type="match status" value="1"/>
</dbReference>
<keyword evidence="3" id="KW-0804">Transcription</keyword>
<dbReference type="Gene3D" id="3.40.50.880">
    <property type="match status" value="1"/>
</dbReference>
<evidence type="ECO:0000256" key="2">
    <source>
        <dbReference type="ARBA" id="ARBA00023125"/>
    </source>
</evidence>
<proteinExistence type="predicted"/>
<accession>A0A562IPB2</accession>